<dbReference type="PANTHER" id="PTHR33870:SF16">
    <property type="entry name" value="PROTEIN, PUTATIVE-RELATED"/>
    <property type="match status" value="1"/>
</dbReference>
<evidence type="ECO:0000256" key="2">
    <source>
        <dbReference type="SAM" id="Phobius"/>
    </source>
</evidence>
<feature type="region of interest" description="Disordered" evidence="1">
    <location>
        <begin position="1491"/>
        <end position="1535"/>
    </location>
</feature>
<dbReference type="EMBL" id="WJXA01000013">
    <property type="protein sequence ID" value="KAF7120818.1"/>
    <property type="molecule type" value="Genomic_DNA"/>
</dbReference>
<dbReference type="OrthoDB" id="1908091at2759"/>
<feature type="compositionally biased region" description="Basic and acidic residues" evidence="1">
    <location>
        <begin position="1785"/>
        <end position="1799"/>
    </location>
</feature>
<feature type="region of interest" description="Disordered" evidence="1">
    <location>
        <begin position="794"/>
        <end position="818"/>
    </location>
</feature>
<feature type="region of interest" description="Disordered" evidence="1">
    <location>
        <begin position="156"/>
        <end position="197"/>
    </location>
</feature>
<evidence type="ECO:0000313" key="3">
    <source>
        <dbReference type="EMBL" id="KAF7120818.1"/>
    </source>
</evidence>
<feature type="compositionally biased region" description="Polar residues" evidence="1">
    <location>
        <begin position="1771"/>
        <end position="1784"/>
    </location>
</feature>
<sequence length="1799" mass="198007">MDLGRKESPVSLAGRRKWREREKRRKREEKSQGFSLASGNRLKEQNAEIKKREDGIKKSAWEIRSLGETKMGLDVKEMQVSIRGLIELSRSFVKKYPVVSGILLFFFLLYMFLPSVFTFLVFSVPVLLFVVVAIRLILRFHRQNLESAIGDKRNVGISDRKPTSAQDDLVENERENSSIQPQSVRRRNAKEKDKRVAVREGVEEKDMVFSAISNGDLVDKAALIEENPKEIREVNVDSVIDRAESSSAASQRSRHECGDASGGRTNKFDYGGSELDAESSDDGEDEDEEEEAQEDGNKAVEWTEDDQKNLMDLGFSEMERNKRLESLIARRKARKMLSMQVRRTLMNTGSTDPCGQIASVLIPRSNPFPTNVSGEPQVSPTPGSAPSVLLPIHNPFDLPYDPQEEKPNLSGGSFQEEFMGTSQKDLMFCRHESFSLGAFFPGPGEFDQSRRGTFYCPNFATRPMAPEIPEYSRFKNQSGKEDPSTKLIQTESSLECKPMLHINSSQDDAIQQVQASERVCNMVNVPDEEDRNEVHRVSNLVRDDITGGSSSSSSSEVNVPFSAANKEEILKSLSFSVPKNIAVDVEYNGRRNGPLCDGSPSSFRNKIQEERFFFPDKVVSHTPTHSIASDMQVEVSEFGSTELSVDGTISPSDVGSLSYEADLDGGKEVNSGSEETWVALSQLSRVEENESRSSEVHEVSEQDIIEVGFSGMNKKTEDIVALDMVPEKVVEEDSTDASVSFPNIESERSQSHMINFDGDVHDEVRLPSTSCASDALSTENFALLALENALQSSKKSEAHPSCEKVSGETEERSDFPEISARELNTDCDTSDEVVFAYDDTEILEFIKNTYGEAPVLIKRETTEGPSTVTRENDEKPLEIIEGYSGVPEHDYSNPTEFFEGEYRQQSALTSNSIGNENIQDRRGEPVVIEVGSSGPIHSSNGTIASAMQPEIVAEQGPSDSSSSSSSSSVTQEKFPISEVSQLNFNQTTRIKVQEIASEVVDDNFADGSLPESSDLAASLNALHLKEGSVTCLSDDRDPEKPQGEYQTFLESDSHKPVEESISMNSSEDFELLLEKLGEHKDMASTSRPIGKMDRGESTQARECDESALDIGHFGFSQISNDTTPLTTLPELVVEQVPIASSSSSSPKSDMHKMVSVEQVSSSSIDPETHLKVQKSDEENAEINLLDKLLPENLDSPAPKNAHYLSSDLTAYSSFGKAFEEIQEPSNLPINVTQELNSIHRVKVPEVIANNDMRNFKTIDEINNEAHIFASEGNAGVLSNMSDESTLKRIDGAFIEGQNVIGYEGENVNVAECENIAGTSIPVDNNRTLETSQEHGQEIVEVEIPEVSPSTGLIVPVMLIGTAESGLSQIHQSFISDTNPPDLLPEVVVEQVPMTSSSSSSPNSVLQTKFSIDQGSALSLEYLDQEIQVEAQQSETEMDENALINGLRPENLTTTVPQNSLYLTVDSRAHLSDNNYSGGLQISVFSLTTVTSTDQEPSNSPRKSAKEDSFNSVSHSESDEKEEKPNSTSIDDDEAQPQLFNQDALIDPMELSDVTSVECPGGGLKQMSENGVFIGMSKPIRQNENSGTAERTEEFGEAMKSKNDRDSSKLTVNNDNLEATEVVEGKDTNANVVGLSKPVEDDDDSSISEEKEEPTKVDPGKRSFEEANIISNENELVANVMVAEEDLRSSVGETEGESLRAMRSEDVAQQPKNVEVADSNTTESDEGKSDKQTEPEAMVGFSQPAAKKDNLNDTKDTEEIRNLADHEDVQGWSKSDLSNGGLDQSECSKGETKEVIRHDI</sequence>
<feature type="region of interest" description="Disordered" evidence="1">
    <location>
        <begin position="1"/>
        <end position="47"/>
    </location>
</feature>
<accession>A0A834L4S1</accession>
<feature type="compositionally biased region" description="Basic and acidic residues" evidence="1">
    <location>
        <begin position="1652"/>
        <end position="1664"/>
    </location>
</feature>
<feature type="compositionally biased region" description="Basic and acidic residues" evidence="1">
    <location>
        <begin position="1515"/>
        <end position="1524"/>
    </location>
</feature>
<feature type="compositionally biased region" description="Acidic residues" evidence="1">
    <location>
        <begin position="1639"/>
        <end position="1651"/>
    </location>
</feature>
<evidence type="ECO:0000313" key="4">
    <source>
        <dbReference type="Proteomes" id="UP000626092"/>
    </source>
</evidence>
<name>A0A834L4S1_RHOSS</name>
<comment type="caution">
    <text evidence="3">The sequence shown here is derived from an EMBL/GenBank/DDBJ whole genome shotgun (WGS) entry which is preliminary data.</text>
</comment>
<reference evidence="3" key="1">
    <citation type="submission" date="2019-11" db="EMBL/GenBank/DDBJ databases">
        <authorList>
            <person name="Liu Y."/>
            <person name="Hou J."/>
            <person name="Li T.-Q."/>
            <person name="Guan C.-H."/>
            <person name="Wu X."/>
            <person name="Wu H.-Z."/>
            <person name="Ling F."/>
            <person name="Zhang R."/>
            <person name="Shi X.-G."/>
            <person name="Ren J.-P."/>
            <person name="Chen E.-F."/>
            <person name="Sun J.-M."/>
        </authorList>
    </citation>
    <scope>NUCLEOTIDE SEQUENCE</scope>
    <source>
        <strain evidence="3">Adult_tree_wgs_1</strain>
        <tissue evidence="3">Leaves</tissue>
    </source>
</reference>
<protein>
    <submittedName>
        <fullName evidence="3">Uncharacterized protein</fullName>
    </submittedName>
</protein>
<feature type="region of interest" description="Disordered" evidence="1">
    <location>
        <begin position="953"/>
        <end position="973"/>
    </location>
</feature>
<keyword evidence="2" id="KW-0472">Membrane</keyword>
<evidence type="ECO:0000256" key="1">
    <source>
        <dbReference type="SAM" id="MobiDB-lite"/>
    </source>
</evidence>
<feature type="compositionally biased region" description="Basic and acidic residues" evidence="1">
    <location>
        <begin position="1589"/>
        <end position="1607"/>
    </location>
</feature>
<feature type="compositionally biased region" description="Low complexity" evidence="1">
    <location>
        <begin position="958"/>
        <end position="968"/>
    </location>
</feature>
<feature type="compositionally biased region" description="Basic and acidic residues" evidence="1">
    <location>
        <begin position="1745"/>
        <end position="1768"/>
    </location>
</feature>
<proteinExistence type="predicted"/>
<dbReference type="Proteomes" id="UP000626092">
    <property type="component" value="Unassembled WGS sequence"/>
</dbReference>
<organism evidence="3 4">
    <name type="scientific">Rhododendron simsii</name>
    <name type="common">Sims's rhododendron</name>
    <dbReference type="NCBI Taxonomy" id="118357"/>
    <lineage>
        <taxon>Eukaryota</taxon>
        <taxon>Viridiplantae</taxon>
        <taxon>Streptophyta</taxon>
        <taxon>Embryophyta</taxon>
        <taxon>Tracheophyta</taxon>
        <taxon>Spermatophyta</taxon>
        <taxon>Magnoliopsida</taxon>
        <taxon>eudicotyledons</taxon>
        <taxon>Gunneridae</taxon>
        <taxon>Pentapetalae</taxon>
        <taxon>asterids</taxon>
        <taxon>Ericales</taxon>
        <taxon>Ericaceae</taxon>
        <taxon>Ericoideae</taxon>
        <taxon>Rhodoreae</taxon>
        <taxon>Rhododendron</taxon>
    </lineage>
</organism>
<keyword evidence="4" id="KW-1185">Reference proteome</keyword>
<feature type="compositionally biased region" description="Basic and acidic residues" evidence="1">
    <location>
        <begin position="1724"/>
        <end position="1733"/>
    </location>
</feature>
<feature type="region of interest" description="Disordered" evidence="1">
    <location>
        <begin position="1684"/>
        <end position="1799"/>
    </location>
</feature>
<dbReference type="PANTHER" id="PTHR33870">
    <property type="entry name" value="CARDIOMYOPATHY-ASSOCIATED PROTEIN"/>
    <property type="match status" value="1"/>
</dbReference>
<feature type="transmembrane region" description="Helical" evidence="2">
    <location>
        <begin position="119"/>
        <end position="138"/>
    </location>
</feature>
<gene>
    <name evidence="3" type="ORF">RHSIM_Rhsim13G0072200</name>
</gene>
<keyword evidence="2" id="KW-1133">Transmembrane helix</keyword>
<feature type="compositionally biased region" description="Polar residues" evidence="1">
    <location>
        <begin position="1491"/>
        <end position="1501"/>
    </location>
</feature>
<keyword evidence="2" id="KW-0812">Transmembrane</keyword>
<feature type="region of interest" description="Disordered" evidence="1">
    <location>
        <begin position="1580"/>
        <end position="1667"/>
    </location>
</feature>
<feature type="compositionally biased region" description="Basic and acidic residues" evidence="1">
    <location>
        <begin position="1696"/>
        <end position="1705"/>
    </location>
</feature>
<feature type="compositionally biased region" description="Basic residues" evidence="1">
    <location>
        <begin position="14"/>
        <end position="27"/>
    </location>
</feature>
<feature type="region of interest" description="Disordered" evidence="1">
    <location>
        <begin position="242"/>
        <end position="304"/>
    </location>
</feature>
<feature type="compositionally biased region" description="Acidic residues" evidence="1">
    <location>
        <begin position="275"/>
        <end position="294"/>
    </location>
</feature>